<proteinExistence type="predicted"/>
<dbReference type="EMBL" id="BOPG01000100">
    <property type="protein sequence ID" value="GIJ63651.1"/>
    <property type="molecule type" value="Genomic_DNA"/>
</dbReference>
<dbReference type="Pfam" id="PF00092">
    <property type="entry name" value="VWA"/>
    <property type="match status" value="1"/>
</dbReference>
<evidence type="ECO:0000313" key="2">
    <source>
        <dbReference type="EMBL" id="GIJ63651.1"/>
    </source>
</evidence>
<dbReference type="InterPro" id="IPR002035">
    <property type="entry name" value="VWF_A"/>
</dbReference>
<evidence type="ECO:0000313" key="3">
    <source>
        <dbReference type="Proteomes" id="UP000612585"/>
    </source>
</evidence>
<comment type="caution">
    <text evidence="2">The sequence shown here is derived from an EMBL/GenBank/DDBJ whole genome shotgun (WGS) entry which is preliminary data.</text>
</comment>
<accession>A0A8J3ZLF9</accession>
<keyword evidence="3" id="KW-1185">Reference proteome</keyword>
<dbReference type="Proteomes" id="UP000612585">
    <property type="component" value="Unassembled WGS sequence"/>
</dbReference>
<dbReference type="AlphaFoldDB" id="A0A8J3ZLF9"/>
<reference evidence="2" key="1">
    <citation type="submission" date="2021-01" db="EMBL/GenBank/DDBJ databases">
        <title>Whole genome shotgun sequence of Virgisporangium aurantiacum NBRC 16421.</title>
        <authorList>
            <person name="Komaki H."/>
            <person name="Tamura T."/>
        </authorList>
    </citation>
    <scope>NUCLEOTIDE SEQUENCE</scope>
    <source>
        <strain evidence="2">NBRC 16421</strain>
    </source>
</reference>
<dbReference type="SUPFAM" id="SSF53300">
    <property type="entry name" value="vWA-like"/>
    <property type="match status" value="1"/>
</dbReference>
<feature type="domain" description="VWFA" evidence="1">
    <location>
        <begin position="11"/>
        <end position="194"/>
    </location>
</feature>
<evidence type="ECO:0000259" key="1">
    <source>
        <dbReference type="PROSITE" id="PS50234"/>
    </source>
</evidence>
<name>A0A8J3ZLF9_9ACTN</name>
<dbReference type="SMART" id="SM00327">
    <property type="entry name" value="VWA"/>
    <property type="match status" value="1"/>
</dbReference>
<dbReference type="RefSeq" id="WP_204010662.1">
    <property type="nucleotide sequence ID" value="NZ_BOPG01000100.1"/>
</dbReference>
<dbReference type="PROSITE" id="PS50234">
    <property type="entry name" value="VWFA"/>
    <property type="match status" value="1"/>
</dbReference>
<dbReference type="InterPro" id="IPR036465">
    <property type="entry name" value="vWFA_dom_sf"/>
</dbReference>
<gene>
    <name evidence="2" type="ORF">Vau01_111670</name>
</gene>
<protein>
    <recommendedName>
        <fullName evidence="1">VWFA domain-containing protein</fullName>
    </recommendedName>
</protein>
<sequence length="221" mass="24064">MTAPTAAKCLPTYLVVDTSTSMAEHQDLLNGLVDHLVDAIGNSPRVAEFAHMSIITFNTAPHLVLPMSDIERVDRLPDITCRGATNYGAMFRLLKVRIDADIQELRDSAGRAVLRPAVFILTDGEPTDQAWSTDFGDLTDQQWRRRPHVISFGFGAANPTVLGKIATKAAFLAESAATEQEAIMTMITSLLKSLVASASAAEFTIPTKVDGYERVPIEYVD</sequence>
<organism evidence="2 3">
    <name type="scientific">Virgisporangium aurantiacum</name>
    <dbReference type="NCBI Taxonomy" id="175570"/>
    <lineage>
        <taxon>Bacteria</taxon>
        <taxon>Bacillati</taxon>
        <taxon>Actinomycetota</taxon>
        <taxon>Actinomycetes</taxon>
        <taxon>Micromonosporales</taxon>
        <taxon>Micromonosporaceae</taxon>
        <taxon>Virgisporangium</taxon>
    </lineage>
</organism>
<dbReference type="Gene3D" id="3.40.50.410">
    <property type="entry name" value="von Willebrand factor, type A domain"/>
    <property type="match status" value="1"/>
</dbReference>